<evidence type="ECO:0000313" key="3">
    <source>
        <dbReference type="Proteomes" id="UP001162131"/>
    </source>
</evidence>
<dbReference type="Proteomes" id="UP001162131">
    <property type="component" value="Unassembled WGS sequence"/>
</dbReference>
<proteinExistence type="predicted"/>
<name>A0AAU9IEW9_9CILI</name>
<dbReference type="CDD" id="cd17039">
    <property type="entry name" value="Ubl_ubiquitin_like"/>
    <property type="match status" value="1"/>
</dbReference>
<dbReference type="AlphaFoldDB" id="A0AAU9IEW9"/>
<gene>
    <name evidence="2" type="ORF">BSTOLATCC_MIC1137</name>
</gene>
<accession>A0AAU9IEW9</accession>
<dbReference type="InterPro" id="IPR029071">
    <property type="entry name" value="Ubiquitin-like_domsf"/>
</dbReference>
<dbReference type="PROSITE" id="PS50053">
    <property type="entry name" value="UBIQUITIN_2"/>
    <property type="match status" value="1"/>
</dbReference>
<dbReference type="InterPro" id="IPR000626">
    <property type="entry name" value="Ubiquitin-like_dom"/>
</dbReference>
<keyword evidence="3" id="KW-1185">Reference proteome</keyword>
<comment type="caution">
    <text evidence="2">The sequence shown here is derived from an EMBL/GenBank/DDBJ whole genome shotgun (WGS) entry which is preliminary data.</text>
</comment>
<reference evidence="2" key="1">
    <citation type="submission" date="2021-09" db="EMBL/GenBank/DDBJ databases">
        <authorList>
            <consortium name="AG Swart"/>
            <person name="Singh M."/>
            <person name="Singh A."/>
            <person name="Seah K."/>
            <person name="Emmerich C."/>
        </authorList>
    </citation>
    <scope>NUCLEOTIDE SEQUENCE</scope>
    <source>
        <strain evidence="2">ATCC30299</strain>
    </source>
</reference>
<feature type="domain" description="Ubiquitin-like" evidence="1">
    <location>
        <begin position="1"/>
        <end position="80"/>
    </location>
</feature>
<sequence>MRINIETQRDIGIEPLSVDPNYNETIENVICLISLKITTLQVNEMELVYNGRVLPLNATLDQQNIREGHTLLLRKRKSNCCSLL</sequence>
<dbReference type="EMBL" id="CAJZBQ010000002">
    <property type="protein sequence ID" value="CAG9310284.1"/>
    <property type="molecule type" value="Genomic_DNA"/>
</dbReference>
<evidence type="ECO:0000259" key="1">
    <source>
        <dbReference type="PROSITE" id="PS50053"/>
    </source>
</evidence>
<dbReference type="SUPFAM" id="SSF54236">
    <property type="entry name" value="Ubiquitin-like"/>
    <property type="match status" value="1"/>
</dbReference>
<dbReference type="Gene3D" id="3.10.20.90">
    <property type="entry name" value="Phosphatidylinositol 3-kinase Catalytic Subunit, Chain A, domain 1"/>
    <property type="match status" value="1"/>
</dbReference>
<evidence type="ECO:0000313" key="2">
    <source>
        <dbReference type="EMBL" id="CAG9310284.1"/>
    </source>
</evidence>
<organism evidence="2 3">
    <name type="scientific">Blepharisma stoltei</name>
    <dbReference type="NCBI Taxonomy" id="1481888"/>
    <lineage>
        <taxon>Eukaryota</taxon>
        <taxon>Sar</taxon>
        <taxon>Alveolata</taxon>
        <taxon>Ciliophora</taxon>
        <taxon>Postciliodesmatophora</taxon>
        <taxon>Heterotrichea</taxon>
        <taxon>Heterotrichida</taxon>
        <taxon>Blepharismidae</taxon>
        <taxon>Blepharisma</taxon>
    </lineage>
</organism>
<protein>
    <recommendedName>
        <fullName evidence="1">Ubiquitin-like domain-containing protein</fullName>
    </recommendedName>
</protein>